<keyword evidence="1" id="KW-0472">Membrane</keyword>
<reference evidence="4" key="1">
    <citation type="journal article" date="2019" name="Int. J. Syst. Evol. Microbiol.">
        <title>The Global Catalogue of Microorganisms (GCM) 10K type strain sequencing project: providing services to taxonomists for standard genome sequencing and annotation.</title>
        <authorList>
            <consortium name="The Broad Institute Genomics Platform"/>
            <consortium name="The Broad Institute Genome Sequencing Center for Infectious Disease"/>
            <person name="Wu L."/>
            <person name="Ma J."/>
        </authorList>
    </citation>
    <scope>NUCLEOTIDE SEQUENCE [LARGE SCALE GENOMIC DNA]</scope>
    <source>
        <strain evidence="4">CCUG 54356</strain>
    </source>
</reference>
<proteinExistence type="predicted"/>
<feature type="transmembrane region" description="Helical" evidence="1">
    <location>
        <begin position="226"/>
        <end position="243"/>
    </location>
</feature>
<keyword evidence="1" id="KW-1133">Transmembrane helix</keyword>
<feature type="transmembrane region" description="Helical" evidence="1">
    <location>
        <begin position="173"/>
        <end position="191"/>
    </location>
</feature>
<dbReference type="InterPro" id="IPR003675">
    <property type="entry name" value="Rce1/LyrA-like_dom"/>
</dbReference>
<accession>A0ABW3U8L3</accession>
<evidence type="ECO:0000256" key="1">
    <source>
        <dbReference type="SAM" id="Phobius"/>
    </source>
</evidence>
<feature type="transmembrane region" description="Helical" evidence="1">
    <location>
        <begin position="41"/>
        <end position="59"/>
    </location>
</feature>
<dbReference type="Proteomes" id="UP001597264">
    <property type="component" value="Unassembled WGS sequence"/>
</dbReference>
<keyword evidence="3" id="KW-0378">Hydrolase</keyword>
<feature type="domain" description="CAAX prenyl protease 2/Lysostaphin resistance protein A-like" evidence="2">
    <location>
        <begin position="172"/>
        <end position="262"/>
    </location>
</feature>
<feature type="transmembrane region" description="Helical" evidence="1">
    <location>
        <begin position="96"/>
        <end position="114"/>
    </location>
</feature>
<feature type="transmembrane region" description="Helical" evidence="1">
    <location>
        <begin position="203"/>
        <end position="220"/>
    </location>
</feature>
<dbReference type="PANTHER" id="PTHR36435">
    <property type="entry name" value="SLR1288 PROTEIN"/>
    <property type="match status" value="1"/>
</dbReference>
<dbReference type="RefSeq" id="WP_230437341.1">
    <property type="nucleotide sequence ID" value="NZ_CP087715.1"/>
</dbReference>
<evidence type="ECO:0000313" key="4">
    <source>
        <dbReference type="Proteomes" id="UP001597264"/>
    </source>
</evidence>
<dbReference type="GO" id="GO:0016787">
    <property type="term" value="F:hydrolase activity"/>
    <property type="evidence" value="ECO:0007669"/>
    <property type="project" value="UniProtKB-KW"/>
</dbReference>
<dbReference type="Pfam" id="PF02517">
    <property type="entry name" value="Rce1-like"/>
    <property type="match status" value="1"/>
</dbReference>
<organism evidence="3 4">
    <name type="scientific">Microbulbifer celer</name>
    <dbReference type="NCBI Taxonomy" id="435905"/>
    <lineage>
        <taxon>Bacteria</taxon>
        <taxon>Pseudomonadati</taxon>
        <taxon>Pseudomonadota</taxon>
        <taxon>Gammaproteobacteria</taxon>
        <taxon>Cellvibrionales</taxon>
        <taxon>Microbulbiferaceae</taxon>
        <taxon>Microbulbifer</taxon>
    </lineage>
</organism>
<dbReference type="EMBL" id="JBHTLR010000011">
    <property type="protein sequence ID" value="MFD1217248.1"/>
    <property type="molecule type" value="Genomic_DNA"/>
</dbReference>
<comment type="caution">
    <text evidence="3">The sequence shown here is derived from an EMBL/GenBank/DDBJ whole genome shotgun (WGS) entry which is preliminary data.</text>
</comment>
<evidence type="ECO:0000259" key="2">
    <source>
        <dbReference type="Pfam" id="PF02517"/>
    </source>
</evidence>
<gene>
    <name evidence="3" type="ORF">ACFQ2X_11615</name>
</gene>
<evidence type="ECO:0000313" key="3">
    <source>
        <dbReference type="EMBL" id="MFD1217248.1"/>
    </source>
</evidence>
<sequence>MEPAVGASDKENTVSDNAERGAAARVHSAVEQLPKPWRATGWLMVFALLHFVGVFLYIAGYGGYLGAKLGAAGQVVDPAAIQAEVAAHITTPTAMAGMYLVQFVFILPVLLLVARFRTQPALDTLAVKAFPRKQLLPWIGVLLAFIALEVAAVQWFDIEPGQFMETLAGSKHLLLALIIVFAAPLLEELVFRGYLFRAWRHSRLGFSGTLLLTSILFALLHAGQYHWIQLSFIFVLALILGVAREKSGSVLLPMLLHLLNNLTSAVVVIYFGIL</sequence>
<dbReference type="InterPro" id="IPR052710">
    <property type="entry name" value="CAAX_protease"/>
</dbReference>
<keyword evidence="1" id="KW-0812">Transmembrane</keyword>
<name>A0ABW3U8L3_9GAMM</name>
<feature type="transmembrane region" description="Helical" evidence="1">
    <location>
        <begin position="135"/>
        <end position="153"/>
    </location>
</feature>
<feature type="transmembrane region" description="Helical" evidence="1">
    <location>
        <begin position="250"/>
        <end position="273"/>
    </location>
</feature>
<protein>
    <submittedName>
        <fullName evidence="3">CPBP family intramembrane glutamic endopeptidase</fullName>
        <ecNumber evidence="3">3.4.-.-</ecNumber>
    </submittedName>
</protein>
<keyword evidence="4" id="KW-1185">Reference proteome</keyword>
<dbReference type="PANTHER" id="PTHR36435:SF1">
    <property type="entry name" value="CAAX AMINO TERMINAL PROTEASE FAMILY PROTEIN"/>
    <property type="match status" value="1"/>
</dbReference>
<dbReference type="EC" id="3.4.-.-" evidence="3"/>